<sequence length="79" mass="9025">MKIFYNCAHCGAAIDVIEVDQVDEVKFGFDCLTAEERQDIIKVDVKENTMHVHSLCDKCIETLGLDEKKAVQQQINFLH</sequence>
<accession>A0ABS8HUJ6</accession>
<keyword evidence="2" id="KW-1185">Reference proteome</keyword>
<dbReference type="Proteomes" id="UP001165492">
    <property type="component" value="Unassembled WGS sequence"/>
</dbReference>
<evidence type="ECO:0000313" key="1">
    <source>
        <dbReference type="EMBL" id="MCC5466835.1"/>
    </source>
</evidence>
<evidence type="ECO:0000313" key="2">
    <source>
        <dbReference type="Proteomes" id="UP001165492"/>
    </source>
</evidence>
<dbReference type="EMBL" id="JAJHJB010000023">
    <property type="protein sequence ID" value="MCC5466835.1"/>
    <property type="molecule type" value="Genomic_DNA"/>
</dbReference>
<dbReference type="InterPro" id="IPR020115">
    <property type="entry name" value="Fin"/>
</dbReference>
<organism evidence="1 2">
    <name type="scientific">Pelosinus baikalensis</name>
    <dbReference type="NCBI Taxonomy" id="2892015"/>
    <lineage>
        <taxon>Bacteria</taxon>
        <taxon>Bacillati</taxon>
        <taxon>Bacillota</taxon>
        <taxon>Negativicutes</taxon>
        <taxon>Selenomonadales</taxon>
        <taxon>Sporomusaceae</taxon>
        <taxon>Pelosinus</taxon>
    </lineage>
</organism>
<dbReference type="RefSeq" id="WP_229535926.1">
    <property type="nucleotide sequence ID" value="NZ_JAJHJB010000023.1"/>
</dbReference>
<gene>
    <name evidence="1" type="ORF">LMF89_15925</name>
</gene>
<proteinExistence type="predicted"/>
<dbReference type="Pfam" id="PF10955">
    <property type="entry name" value="Fin"/>
    <property type="match status" value="1"/>
</dbReference>
<protein>
    <submittedName>
        <fullName evidence="1">Anti-sigma-F factor Fin family protein</fullName>
    </submittedName>
</protein>
<name>A0ABS8HUJ6_9FIRM</name>
<reference evidence="1" key="1">
    <citation type="submission" date="2021-11" db="EMBL/GenBank/DDBJ databases">
        <title>Description of a new species Pelosinus isolated from the bottom sediments of Lake Baikal.</title>
        <authorList>
            <person name="Zakharyuk A."/>
        </authorList>
    </citation>
    <scope>NUCLEOTIDE SEQUENCE</scope>
    <source>
        <strain evidence="1">Bkl1</strain>
    </source>
</reference>
<comment type="caution">
    <text evidence="1">The sequence shown here is derived from an EMBL/GenBank/DDBJ whole genome shotgun (WGS) entry which is preliminary data.</text>
</comment>